<name>W6T4F9_9LACO</name>
<organism evidence="1 2">
    <name type="scientific">Lactiplantibacillus fabifermentans T30PCM01</name>
    <dbReference type="NCBI Taxonomy" id="1400520"/>
    <lineage>
        <taxon>Bacteria</taxon>
        <taxon>Bacillati</taxon>
        <taxon>Bacillota</taxon>
        <taxon>Bacilli</taxon>
        <taxon>Lactobacillales</taxon>
        <taxon>Lactobacillaceae</taxon>
        <taxon>Lactiplantibacillus</taxon>
    </lineage>
</organism>
<dbReference type="AlphaFoldDB" id="W6T4F9"/>
<comment type="caution">
    <text evidence="1">The sequence shown here is derived from an EMBL/GenBank/DDBJ whole genome shotgun (WGS) entry which is preliminary data.</text>
</comment>
<proteinExistence type="predicted"/>
<dbReference type="PATRIC" id="fig|1400520.3.peg.3120"/>
<dbReference type="OrthoDB" id="1093942at2"/>
<evidence type="ECO:0000313" key="1">
    <source>
        <dbReference type="EMBL" id="ETY72749.1"/>
    </source>
</evidence>
<dbReference type="InterPro" id="IPR024229">
    <property type="entry name" value="DUF3781"/>
</dbReference>
<sequence length="57" mass="6257">MIMDQASLAVIAARVCYTELVFARVNKKLATTLTTTEVKAMVQQILNDSSSQLVKRG</sequence>
<accession>W6T4F9</accession>
<dbReference type="EMBL" id="AWWK01000086">
    <property type="protein sequence ID" value="ETY72749.1"/>
    <property type="molecule type" value="Genomic_DNA"/>
</dbReference>
<dbReference type="Pfam" id="PF12636">
    <property type="entry name" value="DUF3781"/>
    <property type="match status" value="1"/>
</dbReference>
<protein>
    <submittedName>
        <fullName evidence="1">Uncharacterized protein</fullName>
    </submittedName>
</protein>
<reference evidence="1 2" key="1">
    <citation type="journal article" date="2014" name="Genome Announc.">
        <title>Genome Sequence of Lactobacillus fabifermentans Strain T30PCM01, Isolated from Fermenting Grape Marc.</title>
        <authorList>
            <person name="Treu L."/>
            <person name="Vendramin V."/>
            <person name="Bovo B."/>
            <person name="Giacomini A."/>
            <person name="Corich V."/>
            <person name="Campanaro S."/>
        </authorList>
    </citation>
    <scope>NUCLEOTIDE SEQUENCE [LARGE SCALE GENOMIC DNA]</scope>
    <source>
        <strain evidence="1 2">T30PCM01</strain>
    </source>
</reference>
<gene>
    <name evidence="1" type="ORF">LFAB_15900</name>
</gene>
<dbReference type="HOGENOM" id="CLU_2990973_0_0_9"/>
<evidence type="ECO:0000313" key="2">
    <source>
        <dbReference type="Proteomes" id="UP000019247"/>
    </source>
</evidence>
<dbReference type="Proteomes" id="UP000019247">
    <property type="component" value="Unassembled WGS sequence"/>
</dbReference>